<keyword evidence="2" id="KW-1185">Reference proteome</keyword>
<dbReference type="AlphaFoldDB" id="A0A2R8AER2"/>
<name>A0A2R8AER2_9RHOB</name>
<dbReference type="EMBL" id="OMKW01000004">
    <property type="protein sequence ID" value="SPF30734.1"/>
    <property type="molecule type" value="Genomic_DNA"/>
</dbReference>
<proteinExistence type="predicted"/>
<protein>
    <submittedName>
        <fullName evidence="1">Uncharacterized protein</fullName>
    </submittedName>
</protein>
<sequence length="71" mass="7534">MRQAINGVFVLGFAFVALIFATAPEPAEGEVERLAHHMIGSVQGASGAYFDTLYAARNAAEPAEIRVALLD</sequence>
<reference evidence="1 2" key="1">
    <citation type="submission" date="2018-03" db="EMBL/GenBank/DDBJ databases">
        <authorList>
            <person name="Keele B.F."/>
        </authorList>
    </citation>
    <scope>NUCLEOTIDE SEQUENCE [LARGE SCALE GENOMIC DNA]</scope>
    <source>
        <strain evidence="1 2">CeCT 8812</strain>
    </source>
</reference>
<evidence type="ECO:0000313" key="2">
    <source>
        <dbReference type="Proteomes" id="UP000244932"/>
    </source>
</evidence>
<dbReference type="RefSeq" id="WP_146186183.1">
    <property type="nucleotide sequence ID" value="NZ_OMKW01000004.1"/>
</dbReference>
<dbReference type="Proteomes" id="UP000244932">
    <property type="component" value="Unassembled WGS sequence"/>
</dbReference>
<evidence type="ECO:0000313" key="1">
    <source>
        <dbReference type="EMBL" id="SPF30734.1"/>
    </source>
</evidence>
<organism evidence="1 2">
    <name type="scientific">Pontivivens insulae</name>
    <dbReference type="NCBI Taxonomy" id="1639689"/>
    <lineage>
        <taxon>Bacteria</taxon>
        <taxon>Pseudomonadati</taxon>
        <taxon>Pseudomonadota</taxon>
        <taxon>Alphaproteobacteria</taxon>
        <taxon>Rhodobacterales</taxon>
        <taxon>Paracoccaceae</taxon>
        <taxon>Pontivivens</taxon>
    </lineage>
</organism>
<gene>
    <name evidence="1" type="ORF">POI8812_03076</name>
</gene>
<accession>A0A2R8AER2</accession>